<dbReference type="GeneID" id="73335295"/>
<feature type="non-terminal residue" evidence="2">
    <location>
        <position position="1"/>
    </location>
</feature>
<dbReference type="EMBL" id="CP019471">
    <property type="protein sequence ID" value="UQC74592.1"/>
    <property type="molecule type" value="Genomic_DNA"/>
</dbReference>
<evidence type="ECO:0000313" key="3">
    <source>
        <dbReference type="Proteomes" id="UP000830671"/>
    </source>
</evidence>
<sequence>KISPPHSKSLHYTKNLLQYALSDHYFQSELIKLTKIFQKNIMADQNLPEMSASDVNFMCHVFMHMTEKPVIDWDSFAVAAGFKSGGVARTRWGQIKRKFTPADQATATPKKKTAQASASTPNSASKVKKPTGRVGSKGAKGAKGKKIVKDKEVEDEEVEDEAGDDKAVIKTKEEVFDI</sequence>
<protein>
    <submittedName>
        <fullName evidence="2">Uncharacterized protein</fullName>
    </submittedName>
</protein>
<reference evidence="2" key="1">
    <citation type="journal article" date="2021" name="Mol. Plant Microbe Interact.">
        <title>Complete Genome Sequence of the Plant-Pathogenic Fungus Colletotrichum lupini.</title>
        <authorList>
            <person name="Baroncelli R."/>
            <person name="Pensec F."/>
            <person name="Da Lio D."/>
            <person name="Boufleur T."/>
            <person name="Vicente I."/>
            <person name="Sarrocco S."/>
            <person name="Picot A."/>
            <person name="Baraldi E."/>
            <person name="Sukno S."/>
            <person name="Thon M."/>
            <person name="Le Floch G."/>
        </authorList>
    </citation>
    <scope>NUCLEOTIDE SEQUENCE</scope>
    <source>
        <strain evidence="2">IMI 504893</strain>
    </source>
</reference>
<feature type="compositionally biased region" description="Acidic residues" evidence="1">
    <location>
        <begin position="153"/>
        <end position="163"/>
    </location>
</feature>
<gene>
    <name evidence="2" type="ORF">CLUP02_01243</name>
</gene>
<dbReference type="RefSeq" id="XP_049136242.1">
    <property type="nucleotide sequence ID" value="XM_049280285.1"/>
</dbReference>
<evidence type="ECO:0000313" key="2">
    <source>
        <dbReference type="EMBL" id="UQC74592.1"/>
    </source>
</evidence>
<dbReference type="AlphaFoldDB" id="A0A9Q8SBY1"/>
<organism evidence="2 3">
    <name type="scientific">Colletotrichum lupini</name>
    <dbReference type="NCBI Taxonomy" id="145971"/>
    <lineage>
        <taxon>Eukaryota</taxon>
        <taxon>Fungi</taxon>
        <taxon>Dikarya</taxon>
        <taxon>Ascomycota</taxon>
        <taxon>Pezizomycotina</taxon>
        <taxon>Sordariomycetes</taxon>
        <taxon>Hypocreomycetidae</taxon>
        <taxon>Glomerellales</taxon>
        <taxon>Glomerellaceae</taxon>
        <taxon>Colletotrichum</taxon>
        <taxon>Colletotrichum acutatum species complex</taxon>
    </lineage>
</organism>
<feature type="region of interest" description="Disordered" evidence="1">
    <location>
        <begin position="98"/>
        <end position="165"/>
    </location>
</feature>
<keyword evidence="3" id="KW-1185">Reference proteome</keyword>
<accession>A0A9Q8SBY1</accession>
<proteinExistence type="predicted"/>
<name>A0A9Q8SBY1_9PEZI</name>
<evidence type="ECO:0000256" key="1">
    <source>
        <dbReference type="SAM" id="MobiDB-lite"/>
    </source>
</evidence>
<dbReference type="KEGG" id="clup:CLUP02_01243"/>
<dbReference type="Proteomes" id="UP000830671">
    <property type="component" value="Chromosome 1"/>
</dbReference>
<feature type="compositionally biased region" description="Low complexity" evidence="1">
    <location>
        <begin position="101"/>
        <end position="121"/>
    </location>
</feature>